<evidence type="ECO:0000313" key="3">
    <source>
        <dbReference type="WBParaSite" id="SBAD_0000055101-mRNA-1"/>
    </source>
</evidence>
<gene>
    <name evidence="1" type="ORF">SBAD_LOCUS529</name>
</gene>
<name>A0A183IA85_9BILA</name>
<dbReference type="WBParaSite" id="SBAD_0000055101-mRNA-1">
    <property type="protein sequence ID" value="SBAD_0000055101-mRNA-1"/>
    <property type="gene ID" value="SBAD_0000055101"/>
</dbReference>
<sequence length="108" mass="12566">MRLVASGLRRRRRRRPEWSGNERMACIRPDVSQVRASLSVGRSTTAMEMSPTDRVLRAVAPSSYNGWLNEPSRSATAIIQTLHLDRYVNCPHSVIIGRRRRRRRRLLR</sequence>
<dbReference type="AlphaFoldDB" id="A0A183IA85"/>
<keyword evidence="2" id="KW-1185">Reference proteome</keyword>
<accession>A0A183IA85</accession>
<reference evidence="3" key="1">
    <citation type="submission" date="2016-06" db="UniProtKB">
        <authorList>
            <consortium name="WormBaseParasite"/>
        </authorList>
    </citation>
    <scope>IDENTIFICATION</scope>
</reference>
<dbReference type="EMBL" id="UZAM01001620">
    <property type="protein sequence ID" value="VDO84678.1"/>
    <property type="molecule type" value="Genomic_DNA"/>
</dbReference>
<protein>
    <submittedName>
        <fullName evidence="1 3">Uncharacterized protein</fullName>
    </submittedName>
</protein>
<evidence type="ECO:0000313" key="2">
    <source>
        <dbReference type="Proteomes" id="UP000270296"/>
    </source>
</evidence>
<reference evidence="1 2" key="2">
    <citation type="submission" date="2018-11" db="EMBL/GenBank/DDBJ databases">
        <authorList>
            <consortium name="Pathogen Informatics"/>
        </authorList>
    </citation>
    <scope>NUCLEOTIDE SEQUENCE [LARGE SCALE GENOMIC DNA]</scope>
</reference>
<proteinExistence type="predicted"/>
<evidence type="ECO:0000313" key="1">
    <source>
        <dbReference type="EMBL" id="VDO84678.1"/>
    </source>
</evidence>
<organism evidence="3">
    <name type="scientific">Soboliphyme baturini</name>
    <dbReference type="NCBI Taxonomy" id="241478"/>
    <lineage>
        <taxon>Eukaryota</taxon>
        <taxon>Metazoa</taxon>
        <taxon>Ecdysozoa</taxon>
        <taxon>Nematoda</taxon>
        <taxon>Enoplea</taxon>
        <taxon>Dorylaimia</taxon>
        <taxon>Dioctophymatida</taxon>
        <taxon>Dioctophymatoidea</taxon>
        <taxon>Soboliphymatidae</taxon>
        <taxon>Soboliphyme</taxon>
    </lineage>
</organism>
<dbReference type="Proteomes" id="UP000270296">
    <property type="component" value="Unassembled WGS sequence"/>
</dbReference>